<keyword evidence="5 13" id="KW-0597">Phosphoprotein</keyword>
<dbReference type="STRING" id="283909.R7V959"/>
<keyword evidence="9 13" id="KW-0010">Activator</keyword>
<dbReference type="InterPro" id="IPR048988">
    <property type="entry name" value="STAT_linker"/>
</dbReference>
<evidence type="ECO:0000256" key="13">
    <source>
        <dbReference type="RuleBase" id="RU046415"/>
    </source>
</evidence>
<dbReference type="SMART" id="SM00964">
    <property type="entry name" value="STAT_int"/>
    <property type="match status" value="1"/>
</dbReference>
<dbReference type="FunFam" id="1.10.238.10:FF:000029">
    <property type="entry name" value="Signal transducer and transcription activator 6"/>
    <property type="match status" value="1"/>
</dbReference>
<evidence type="ECO:0000313" key="15">
    <source>
        <dbReference type="EMBL" id="ELU15383.1"/>
    </source>
</evidence>
<evidence type="ECO:0000256" key="4">
    <source>
        <dbReference type="ARBA" id="ARBA00022490"/>
    </source>
</evidence>
<evidence type="ECO:0000256" key="6">
    <source>
        <dbReference type="ARBA" id="ARBA00022999"/>
    </source>
</evidence>
<dbReference type="EnsemblMetazoa" id="CapteT114078">
    <property type="protein sequence ID" value="CapteP114078"/>
    <property type="gene ID" value="CapteG114078"/>
</dbReference>
<dbReference type="GO" id="GO:0001228">
    <property type="term" value="F:DNA-binding transcription activator activity, RNA polymerase II-specific"/>
    <property type="evidence" value="ECO:0007669"/>
    <property type="project" value="UniProtKB-ARBA"/>
</dbReference>
<dbReference type="CDD" id="cd09919">
    <property type="entry name" value="SH2_STAT_family"/>
    <property type="match status" value="1"/>
</dbReference>
<keyword evidence="17" id="KW-1185">Reference proteome</keyword>
<dbReference type="InterPro" id="IPR013799">
    <property type="entry name" value="STAT_TF_prot_interaction"/>
</dbReference>
<dbReference type="GO" id="GO:0005634">
    <property type="term" value="C:nucleus"/>
    <property type="evidence" value="ECO:0007669"/>
    <property type="project" value="UniProtKB-SubCell"/>
</dbReference>
<reference evidence="17" key="1">
    <citation type="submission" date="2012-12" db="EMBL/GenBank/DDBJ databases">
        <authorList>
            <person name="Hellsten U."/>
            <person name="Grimwood J."/>
            <person name="Chapman J.A."/>
            <person name="Shapiro H."/>
            <person name="Aerts A."/>
            <person name="Otillar R.P."/>
            <person name="Terry A.Y."/>
            <person name="Boore J.L."/>
            <person name="Simakov O."/>
            <person name="Marletaz F."/>
            <person name="Cho S.-J."/>
            <person name="Edsinger-Gonzales E."/>
            <person name="Havlak P."/>
            <person name="Kuo D.-H."/>
            <person name="Larsson T."/>
            <person name="Lv J."/>
            <person name="Arendt D."/>
            <person name="Savage R."/>
            <person name="Osoegawa K."/>
            <person name="de Jong P."/>
            <person name="Lindberg D.R."/>
            <person name="Seaver E.C."/>
            <person name="Weisblat D.A."/>
            <person name="Putnam N.H."/>
            <person name="Grigoriev I.V."/>
            <person name="Rokhsar D.S."/>
        </authorList>
    </citation>
    <scope>NUCLEOTIDE SEQUENCE</scope>
    <source>
        <strain evidence="17">I ESC-2004</strain>
    </source>
</reference>
<dbReference type="OrthoDB" id="19300at2759"/>
<dbReference type="OMA" id="FDWKNRQ"/>
<dbReference type="Gene3D" id="1.10.238.10">
    <property type="entry name" value="EF-hand"/>
    <property type="match status" value="1"/>
</dbReference>
<evidence type="ECO:0000259" key="14">
    <source>
        <dbReference type="PROSITE" id="PS50001"/>
    </source>
</evidence>
<dbReference type="EMBL" id="AMQN01004557">
    <property type="status" value="NOT_ANNOTATED_CDS"/>
    <property type="molecule type" value="Genomic_DNA"/>
</dbReference>
<dbReference type="InterPro" id="IPR012345">
    <property type="entry name" value="STAT_TF_DNA-bd_N"/>
</dbReference>
<dbReference type="PANTHER" id="PTHR11801">
    <property type="entry name" value="SIGNAL TRANSDUCER AND ACTIVATOR OF TRANSCRIPTION"/>
    <property type="match status" value="1"/>
</dbReference>
<dbReference type="Pfam" id="PF21354">
    <property type="entry name" value="STAT_linker"/>
    <property type="match status" value="1"/>
</dbReference>
<keyword evidence="8 13" id="KW-0238">DNA-binding</keyword>
<dbReference type="FunCoup" id="R7V959">
    <property type="interactions" value="837"/>
</dbReference>
<dbReference type="InterPro" id="IPR036860">
    <property type="entry name" value="SH2_dom_sf"/>
</dbReference>
<feature type="domain" description="SH2" evidence="14">
    <location>
        <begin position="566"/>
        <end position="667"/>
    </location>
</feature>
<evidence type="ECO:0000256" key="3">
    <source>
        <dbReference type="ARBA" id="ARBA00005586"/>
    </source>
</evidence>
<keyword evidence="4 13" id="KW-0963">Cytoplasm</keyword>
<dbReference type="HOGENOM" id="CLU_014189_2_2_1"/>
<accession>R7V959</accession>
<dbReference type="Gene3D" id="1.10.532.10">
    <property type="entry name" value="STAT transcription factor, N-terminal domain"/>
    <property type="match status" value="1"/>
</dbReference>
<sequence>MALWAKVQQLTGDPMRTVQAAYGVHFPIEVRHFFAHWIEQQPWTDVDEDNLDHEQKAMTLRDLLLQQMEDKATELIAEEDFLTKLKLQETMQQFREIYGNHPMNLVRVIKHCLQTESRIVQRLEQSGEGQQMNPHQQLLEQFDFLNKRTLETEKYLRQSQHKQESWVMQSQELARATAQLNQLMNQPDGQMYTEAKQSLMQEKDRMDRELSDAAHMLRYDRMSLLQKYEETCNGLQALLNIILINHLTPWQQQQQWAGNGSPFDGNLDTLQHWCVFDSLADLVWRNFQQISQASSLYSHLPIELPPEQQDRLPLLIKRIGEILERLVTSSFVLEKQPSQVLKKKARFTATVRCLIGSRLNLQMTLPQVTASIVSEDQARRIFNGEPGSKILTSGVILNNTGTMEYHQASCQLSATLRTMMLDSIRRAEKKGNETVTEEKFSIFFQTELTINSQRTYSVWTLSLPVVVTVHGNQDCNAQATVLWDNAFAESNRILFQVPEKVTWQKLSQTLNTQFVVHCSLGLSPDNLIYLAYKLFGAADDYHMQVISWAQFNREPLPGRSFTFWEWFHSILKLTKDWTQGPWKDRLILGFISKQRAEDWLLKSQIGSFLLRFSDSELGGISISYVKEDRSQPGGRAVTHVSPFTDKDLRIRGLGDRVKDLDELVCLYPDIPKEKAFQKFWTASVDNGCYSNGYVKPDLTTTIPRRALHRSSSSHV</sequence>
<keyword evidence="10 13" id="KW-0804">Transcription</keyword>
<evidence type="ECO:0000256" key="7">
    <source>
        <dbReference type="ARBA" id="ARBA00023015"/>
    </source>
</evidence>
<name>R7V959_CAPTE</name>
<comment type="similarity">
    <text evidence="3 13">Belongs to the transcription factor STAT family.</text>
</comment>
<evidence type="ECO:0000256" key="11">
    <source>
        <dbReference type="ARBA" id="ARBA00023242"/>
    </source>
</evidence>
<dbReference type="AlphaFoldDB" id="R7V959"/>
<dbReference type="SUPFAM" id="SSF49417">
    <property type="entry name" value="p53-like transcription factors"/>
    <property type="match status" value="1"/>
</dbReference>
<dbReference type="Pfam" id="PF02865">
    <property type="entry name" value="STAT_int"/>
    <property type="match status" value="1"/>
</dbReference>
<dbReference type="PROSITE" id="PS50001">
    <property type="entry name" value="SH2"/>
    <property type="match status" value="1"/>
</dbReference>
<dbReference type="GO" id="GO:0000977">
    <property type="term" value="F:RNA polymerase II transcription regulatory region sequence-specific DNA binding"/>
    <property type="evidence" value="ECO:0007669"/>
    <property type="project" value="UniProtKB-ARBA"/>
</dbReference>
<dbReference type="Proteomes" id="UP000014760">
    <property type="component" value="Unassembled WGS sequence"/>
</dbReference>
<dbReference type="InterPro" id="IPR046994">
    <property type="entry name" value="STAT5_CC"/>
</dbReference>
<reference evidence="16" key="3">
    <citation type="submission" date="2015-06" db="UniProtKB">
        <authorList>
            <consortium name="EnsemblMetazoa"/>
        </authorList>
    </citation>
    <scope>IDENTIFICATION</scope>
</reference>
<proteinExistence type="inferred from homology"/>
<dbReference type="Gene3D" id="3.30.505.10">
    <property type="entry name" value="SH2 domain"/>
    <property type="match status" value="1"/>
</dbReference>
<keyword evidence="11 13" id="KW-0539">Nucleus</keyword>
<dbReference type="Pfam" id="PF01017">
    <property type="entry name" value="STAT_alpha"/>
    <property type="match status" value="1"/>
</dbReference>
<dbReference type="FunFam" id="2.60.40.630:FF:000003">
    <property type="entry name" value="Signal transducer and transcription activator 6"/>
    <property type="match status" value="1"/>
</dbReference>
<evidence type="ECO:0000256" key="10">
    <source>
        <dbReference type="ARBA" id="ARBA00023163"/>
    </source>
</evidence>
<organism evidence="15">
    <name type="scientific">Capitella teleta</name>
    <name type="common">Polychaete worm</name>
    <dbReference type="NCBI Taxonomy" id="283909"/>
    <lineage>
        <taxon>Eukaryota</taxon>
        <taxon>Metazoa</taxon>
        <taxon>Spiralia</taxon>
        <taxon>Lophotrochozoa</taxon>
        <taxon>Annelida</taxon>
        <taxon>Polychaeta</taxon>
        <taxon>Sedentaria</taxon>
        <taxon>Scolecida</taxon>
        <taxon>Capitellidae</taxon>
        <taxon>Capitella</taxon>
    </lineage>
</organism>
<dbReference type="Gene3D" id="1.20.1050.20">
    <property type="entry name" value="STAT transcription factor, all-alpha domain"/>
    <property type="match status" value="1"/>
</dbReference>
<evidence type="ECO:0000313" key="17">
    <source>
        <dbReference type="Proteomes" id="UP000014760"/>
    </source>
</evidence>
<dbReference type="Pfam" id="PF02864">
    <property type="entry name" value="STAT_bind"/>
    <property type="match status" value="1"/>
</dbReference>
<dbReference type="SUPFAM" id="SSF55550">
    <property type="entry name" value="SH2 domain"/>
    <property type="match status" value="1"/>
</dbReference>
<dbReference type="SUPFAM" id="SSF48092">
    <property type="entry name" value="Transcription factor STAT-4 N-domain"/>
    <property type="match status" value="1"/>
</dbReference>
<gene>
    <name evidence="15" type="ORF">CAPTEDRAFT_114078</name>
</gene>
<evidence type="ECO:0000256" key="9">
    <source>
        <dbReference type="ARBA" id="ARBA00023159"/>
    </source>
</evidence>
<comment type="subcellular location">
    <subcellularLocation>
        <location evidence="2 13">Cytoplasm</location>
    </subcellularLocation>
    <subcellularLocation>
        <location evidence="1 13">Nucleus</location>
    </subcellularLocation>
</comment>
<dbReference type="InterPro" id="IPR001217">
    <property type="entry name" value="STAT"/>
</dbReference>
<evidence type="ECO:0000256" key="8">
    <source>
        <dbReference type="ARBA" id="ARBA00023125"/>
    </source>
</evidence>
<dbReference type="Gene3D" id="2.60.40.630">
    <property type="entry name" value="STAT transcription factor, DNA-binding domain"/>
    <property type="match status" value="1"/>
</dbReference>
<evidence type="ECO:0000256" key="2">
    <source>
        <dbReference type="ARBA" id="ARBA00004496"/>
    </source>
</evidence>
<keyword evidence="7 13" id="KW-0805">Transcription regulation</keyword>
<evidence type="ECO:0000313" key="16">
    <source>
        <dbReference type="EnsemblMetazoa" id="CapteP114078"/>
    </source>
</evidence>
<dbReference type="CDD" id="cd16855">
    <property type="entry name" value="STAT5_CCD"/>
    <property type="match status" value="1"/>
</dbReference>
<evidence type="ECO:0000256" key="5">
    <source>
        <dbReference type="ARBA" id="ARBA00022553"/>
    </source>
</evidence>
<dbReference type="InterPro" id="IPR036535">
    <property type="entry name" value="STAT_N_sf"/>
</dbReference>
<keyword evidence="6 12" id="KW-0727">SH2 domain</keyword>
<evidence type="ECO:0000256" key="1">
    <source>
        <dbReference type="ARBA" id="ARBA00004123"/>
    </source>
</evidence>
<dbReference type="GO" id="GO:0007166">
    <property type="term" value="P:cell surface receptor signaling pathway"/>
    <property type="evidence" value="ECO:0007669"/>
    <property type="project" value="UniProtKB-ARBA"/>
</dbReference>
<dbReference type="SUPFAM" id="SSF47655">
    <property type="entry name" value="STAT"/>
    <property type="match status" value="1"/>
</dbReference>
<dbReference type="InterPro" id="IPR000980">
    <property type="entry name" value="SH2"/>
</dbReference>
<dbReference type="InterPro" id="IPR013801">
    <property type="entry name" value="STAT_TF_DNA-bd"/>
</dbReference>
<dbReference type="InterPro" id="IPR008967">
    <property type="entry name" value="p53-like_TF_DNA-bd_sf"/>
</dbReference>
<protein>
    <recommendedName>
        <fullName evidence="13">Signal transducer and activator of transcription</fullName>
    </recommendedName>
</protein>
<dbReference type="GO" id="GO:0005737">
    <property type="term" value="C:cytoplasm"/>
    <property type="evidence" value="ECO:0007669"/>
    <property type="project" value="UniProtKB-SubCell"/>
</dbReference>
<dbReference type="InterPro" id="IPR013800">
    <property type="entry name" value="STAT_TF_alpha"/>
</dbReference>
<dbReference type="EMBL" id="KB293809">
    <property type="protein sequence ID" value="ELU15383.1"/>
    <property type="molecule type" value="Genomic_DNA"/>
</dbReference>
<dbReference type="InterPro" id="IPR015988">
    <property type="entry name" value="STAT_TF_CC"/>
</dbReference>
<reference evidence="15 17" key="2">
    <citation type="journal article" date="2013" name="Nature">
        <title>Insights into bilaterian evolution from three spiralian genomes.</title>
        <authorList>
            <person name="Simakov O."/>
            <person name="Marletaz F."/>
            <person name="Cho S.J."/>
            <person name="Edsinger-Gonzales E."/>
            <person name="Havlak P."/>
            <person name="Hellsten U."/>
            <person name="Kuo D.H."/>
            <person name="Larsson T."/>
            <person name="Lv J."/>
            <person name="Arendt D."/>
            <person name="Savage R."/>
            <person name="Osoegawa K."/>
            <person name="de Jong P."/>
            <person name="Grimwood J."/>
            <person name="Chapman J.A."/>
            <person name="Shapiro H."/>
            <person name="Aerts A."/>
            <person name="Otillar R.P."/>
            <person name="Terry A.Y."/>
            <person name="Boore J.L."/>
            <person name="Grigoriev I.V."/>
            <person name="Lindberg D.R."/>
            <person name="Seaver E.C."/>
            <person name="Weisblat D.A."/>
            <person name="Putnam N.H."/>
            <person name="Rokhsar D.S."/>
        </authorList>
    </citation>
    <scope>NUCLEOTIDE SEQUENCE</scope>
    <source>
        <strain evidence="15 17">I ESC-2004</strain>
    </source>
</reference>
<dbReference type="FunFam" id="1.10.532.10:FF:000002">
    <property type="entry name" value="Signal transducer and activator of transcription"/>
    <property type="match status" value="1"/>
</dbReference>
<evidence type="ECO:0000256" key="12">
    <source>
        <dbReference type="PROSITE-ProRule" id="PRU00191"/>
    </source>
</evidence>
<dbReference type="Pfam" id="PF00017">
    <property type="entry name" value="SH2"/>
    <property type="match status" value="1"/>
</dbReference>